<dbReference type="EMBL" id="UFVR01000004">
    <property type="protein sequence ID" value="SUX46004.1"/>
    <property type="molecule type" value="Genomic_DNA"/>
</dbReference>
<dbReference type="Proteomes" id="UP000254282">
    <property type="component" value="Unassembled WGS sequence"/>
</dbReference>
<evidence type="ECO:0000313" key="3">
    <source>
        <dbReference type="Proteomes" id="UP000254282"/>
    </source>
</evidence>
<organism evidence="2 3">
    <name type="scientific">Chryseobacterium indoltheticum</name>
    <dbReference type="NCBI Taxonomy" id="254"/>
    <lineage>
        <taxon>Bacteria</taxon>
        <taxon>Pseudomonadati</taxon>
        <taxon>Bacteroidota</taxon>
        <taxon>Flavobacteriia</taxon>
        <taxon>Flavobacteriales</taxon>
        <taxon>Weeksellaceae</taxon>
        <taxon>Chryseobacterium group</taxon>
        <taxon>Chryseobacterium</taxon>
    </lineage>
</organism>
<name>A0A381FHJ8_9FLAO</name>
<dbReference type="SMART" id="SM00471">
    <property type="entry name" value="HDc"/>
    <property type="match status" value="1"/>
</dbReference>
<dbReference type="InterPro" id="IPR006674">
    <property type="entry name" value="HD_domain"/>
</dbReference>
<dbReference type="InterPro" id="IPR003607">
    <property type="entry name" value="HD/PDEase_dom"/>
</dbReference>
<sequence>MTDLEKLDKIIEFADHAHGDQMRKYTPDRYIVHPVRVMRTCSQYTDSLPVLATAVLHDVLEDTPYTQNDLSVFLRNYMSEEEQDLTVELVTELTDVFIKKDFPALNRFQRKKKELERLKEISPEAQTIKYADIIDNATEISQSDPDFAGRYLQECNDIASALTEGNPELRTIALKVVTATKNYN</sequence>
<dbReference type="PANTHER" id="PTHR46246">
    <property type="entry name" value="GUANOSINE-3',5'-BIS(DIPHOSPHATE) 3'-PYROPHOSPHOHYDROLASE MESH1"/>
    <property type="match status" value="1"/>
</dbReference>
<dbReference type="Gene3D" id="1.10.3210.10">
    <property type="entry name" value="Hypothetical protein af1432"/>
    <property type="match status" value="1"/>
</dbReference>
<evidence type="ECO:0000259" key="1">
    <source>
        <dbReference type="SMART" id="SM00471"/>
    </source>
</evidence>
<dbReference type="AlphaFoldDB" id="A0A381FHJ8"/>
<proteinExistence type="predicted"/>
<evidence type="ECO:0000313" key="2">
    <source>
        <dbReference type="EMBL" id="SUX46004.1"/>
    </source>
</evidence>
<accession>A0A381FHJ8</accession>
<protein>
    <submittedName>
        <fullName evidence="2">Bifunctional (P)ppGpp synthase/hydrolase relA</fullName>
    </submittedName>
</protein>
<feature type="domain" description="HD/PDEase" evidence="1">
    <location>
        <begin position="26"/>
        <end position="146"/>
    </location>
</feature>
<keyword evidence="2" id="KW-0378">Hydrolase</keyword>
<dbReference type="GO" id="GO:0008893">
    <property type="term" value="F:guanosine-3',5'-bis(diphosphate) 3'-diphosphatase activity"/>
    <property type="evidence" value="ECO:0007669"/>
    <property type="project" value="TreeGrafter"/>
</dbReference>
<dbReference type="RefSeq" id="WP_115619869.1">
    <property type="nucleotide sequence ID" value="NZ_UFVR01000004.1"/>
</dbReference>
<dbReference type="InterPro" id="IPR052194">
    <property type="entry name" value="MESH1"/>
</dbReference>
<dbReference type="Pfam" id="PF01966">
    <property type="entry name" value="HD"/>
    <property type="match status" value="1"/>
</dbReference>
<dbReference type="SUPFAM" id="SSF109604">
    <property type="entry name" value="HD-domain/PDEase-like"/>
    <property type="match status" value="1"/>
</dbReference>
<dbReference type="PANTHER" id="PTHR46246:SF1">
    <property type="entry name" value="GUANOSINE-3',5'-BIS(DIPHOSPHATE) 3'-PYROPHOSPHOHYDROLASE MESH1"/>
    <property type="match status" value="1"/>
</dbReference>
<reference evidence="2 3" key="1">
    <citation type="submission" date="2018-06" db="EMBL/GenBank/DDBJ databases">
        <authorList>
            <consortium name="Pathogen Informatics"/>
            <person name="Doyle S."/>
        </authorList>
    </citation>
    <scope>NUCLEOTIDE SEQUENCE [LARGE SCALE GENOMIC DNA]</scope>
    <source>
        <strain evidence="2 3">NCTC13532</strain>
    </source>
</reference>
<gene>
    <name evidence="2" type="primary">relA_2</name>
    <name evidence="2" type="ORF">NCTC13532_01532</name>
</gene>